<dbReference type="Proteomes" id="UP001291999">
    <property type="component" value="Unassembled WGS sequence"/>
</dbReference>
<name>A0ABU5KEP3_9ACTN</name>
<dbReference type="SUPFAM" id="SSF46955">
    <property type="entry name" value="Putative DNA-binding domain"/>
    <property type="match status" value="1"/>
</dbReference>
<dbReference type="EMBL" id="JAXQPW010000006">
    <property type="protein sequence ID" value="MDZ5663035.1"/>
    <property type="molecule type" value="Genomic_DNA"/>
</dbReference>
<evidence type="ECO:0000259" key="2">
    <source>
        <dbReference type="PROSITE" id="PS50937"/>
    </source>
</evidence>
<accession>A0ABU5KEP3</accession>
<dbReference type="InterPro" id="IPR000551">
    <property type="entry name" value="MerR-type_HTH_dom"/>
</dbReference>
<dbReference type="PROSITE" id="PS50937">
    <property type="entry name" value="HTH_MERR_2"/>
    <property type="match status" value="1"/>
</dbReference>
<dbReference type="SMART" id="SM00422">
    <property type="entry name" value="HTH_MERR"/>
    <property type="match status" value="1"/>
</dbReference>
<organism evidence="3 4">
    <name type="scientific">Nocardioides renjunii</name>
    <dbReference type="NCBI Taxonomy" id="3095075"/>
    <lineage>
        <taxon>Bacteria</taxon>
        <taxon>Bacillati</taxon>
        <taxon>Actinomycetota</taxon>
        <taxon>Actinomycetes</taxon>
        <taxon>Propionibacteriales</taxon>
        <taxon>Nocardioidaceae</taxon>
        <taxon>Nocardioides</taxon>
    </lineage>
</organism>
<dbReference type="RefSeq" id="WP_322424915.1">
    <property type="nucleotide sequence ID" value="NZ_JAXQPW010000006.1"/>
</dbReference>
<dbReference type="Gene3D" id="1.10.1660.10">
    <property type="match status" value="1"/>
</dbReference>
<comment type="caution">
    <text evidence="3">The sequence shown here is derived from an EMBL/GenBank/DDBJ whole genome shotgun (WGS) entry which is preliminary data.</text>
</comment>
<protein>
    <submittedName>
        <fullName evidence="3">MerR family transcriptional regulator</fullName>
    </submittedName>
</protein>
<keyword evidence="1" id="KW-0238">DNA-binding</keyword>
<feature type="domain" description="HTH merR-type" evidence="2">
    <location>
        <begin position="11"/>
        <end position="79"/>
    </location>
</feature>
<evidence type="ECO:0000313" key="4">
    <source>
        <dbReference type="Proteomes" id="UP001291999"/>
    </source>
</evidence>
<dbReference type="Pfam" id="PF13411">
    <property type="entry name" value="MerR_1"/>
    <property type="match status" value="1"/>
</dbReference>
<dbReference type="InterPro" id="IPR047057">
    <property type="entry name" value="MerR_fam"/>
</dbReference>
<evidence type="ECO:0000256" key="1">
    <source>
        <dbReference type="ARBA" id="ARBA00023125"/>
    </source>
</evidence>
<dbReference type="PANTHER" id="PTHR30204:SF98">
    <property type="entry name" value="HTH-TYPE TRANSCRIPTIONAL REGULATOR ADHR"/>
    <property type="match status" value="1"/>
</dbReference>
<proteinExistence type="predicted"/>
<gene>
    <name evidence="3" type="ORF">SFC79_14755</name>
</gene>
<sequence>MTTSAAPRSCSIKEAAALTGLPASTLRYYEQIGVIAPVSRGATSGHRVYDEDDLDQLMSVACLAATGMSVGDMRAYVANGRRGSSAAADQRELLEQQQRHLAVEAERLVLRRRYVDLKIAYWRSVEDGDASRTRQLSAEALALAEELRSVTHD</sequence>
<dbReference type="CDD" id="cd01109">
    <property type="entry name" value="HTH_YyaN"/>
    <property type="match status" value="1"/>
</dbReference>
<reference evidence="3 4" key="1">
    <citation type="submission" date="2023-11" db="EMBL/GenBank/DDBJ databases">
        <title>Novel species in genus Nocardioides.</title>
        <authorList>
            <person name="Zhou H."/>
        </authorList>
    </citation>
    <scope>NUCLEOTIDE SEQUENCE [LARGE SCALE GENOMIC DNA]</scope>
    <source>
        <strain evidence="3 4">S-58</strain>
    </source>
</reference>
<keyword evidence="4" id="KW-1185">Reference proteome</keyword>
<dbReference type="PANTHER" id="PTHR30204">
    <property type="entry name" value="REDOX-CYCLING DRUG-SENSING TRANSCRIPTIONAL ACTIVATOR SOXR"/>
    <property type="match status" value="1"/>
</dbReference>
<dbReference type="InterPro" id="IPR009061">
    <property type="entry name" value="DNA-bd_dom_put_sf"/>
</dbReference>
<evidence type="ECO:0000313" key="3">
    <source>
        <dbReference type="EMBL" id="MDZ5663035.1"/>
    </source>
</evidence>